<dbReference type="AlphaFoldDB" id="A0A0U5B315"/>
<dbReference type="Gene3D" id="2.170.120.30">
    <property type="match status" value="2"/>
</dbReference>
<dbReference type="InterPro" id="IPR053154">
    <property type="entry name" value="c-di-AMP_regulator"/>
</dbReference>
<protein>
    <submittedName>
        <fullName evidence="1">YbbR-like protein</fullName>
    </submittedName>
</protein>
<keyword evidence="2" id="KW-1185">Reference proteome</keyword>
<dbReference type="Proteomes" id="UP000217696">
    <property type="component" value="Chromosome"/>
</dbReference>
<gene>
    <name evidence="1" type="ORF">CB4_00126</name>
</gene>
<dbReference type="EMBL" id="AP017312">
    <property type="protein sequence ID" value="BAU26054.1"/>
    <property type="molecule type" value="Genomic_DNA"/>
</dbReference>
<dbReference type="InterPro" id="IPR012505">
    <property type="entry name" value="YbbR"/>
</dbReference>
<organism evidence="1 2">
    <name type="scientific">Aneurinibacillus soli</name>
    <dbReference type="NCBI Taxonomy" id="1500254"/>
    <lineage>
        <taxon>Bacteria</taxon>
        <taxon>Bacillati</taxon>
        <taxon>Bacillota</taxon>
        <taxon>Bacilli</taxon>
        <taxon>Bacillales</taxon>
        <taxon>Paenibacillaceae</taxon>
        <taxon>Aneurinibacillus group</taxon>
        <taxon>Aneurinibacillus</taxon>
    </lineage>
</organism>
<proteinExistence type="predicted"/>
<evidence type="ECO:0000313" key="2">
    <source>
        <dbReference type="Proteomes" id="UP000217696"/>
    </source>
</evidence>
<dbReference type="OrthoDB" id="1013291at2"/>
<name>A0A0U5B315_9BACL</name>
<accession>A0A0U5B315</accession>
<dbReference type="PANTHER" id="PTHR37804:SF1">
    <property type="entry name" value="CDAA REGULATORY PROTEIN CDAR"/>
    <property type="match status" value="1"/>
</dbReference>
<dbReference type="Gene3D" id="2.170.120.40">
    <property type="entry name" value="YbbR-like domain"/>
    <property type="match status" value="2"/>
</dbReference>
<dbReference type="Pfam" id="PF07949">
    <property type="entry name" value="YbbR"/>
    <property type="match status" value="3"/>
</dbReference>
<dbReference type="PANTHER" id="PTHR37804">
    <property type="entry name" value="CDAA REGULATORY PROTEIN CDAR"/>
    <property type="match status" value="1"/>
</dbReference>
<dbReference type="RefSeq" id="WP_096463135.1">
    <property type="nucleotide sequence ID" value="NZ_AP017312.1"/>
</dbReference>
<dbReference type="KEGG" id="asoc:CB4_00126"/>
<evidence type="ECO:0000313" key="1">
    <source>
        <dbReference type="EMBL" id="BAU26054.1"/>
    </source>
</evidence>
<reference evidence="1 2" key="1">
    <citation type="submission" date="2015-12" db="EMBL/GenBank/DDBJ databases">
        <title>Genome sequence of Aneurinibacillus soli.</title>
        <authorList>
            <person name="Lee J.S."/>
            <person name="Lee K.C."/>
            <person name="Kim K.K."/>
            <person name="Lee B.W."/>
        </authorList>
    </citation>
    <scope>NUCLEOTIDE SEQUENCE [LARGE SCALE GENOMIC DNA]</scope>
    <source>
        <strain evidence="1 2">CB4</strain>
    </source>
</reference>
<sequence length="434" mass="46758">MDRWLSNNSFVKVMSLVMAILLWMIVTNSSTSSNGAVVGQPQVTSQVTPVKLEARYDDRKFIVHIPDTVQVELKGNRDILALSSLLSREKFDFYVDLSKYESGRYEVPVQYEGLPPGLDVVVTPSVVTVTIERIKKVQKDVRVAVVGQSSDVVKVGNVVVNPRTVTVTVPESQVKNIGLVQAVVNIEDATETVNSSVPIRVLDRRGQPIESARTSPSSVDVQVPLTIQPSKQVPLQVSFTGKPADGYGVTGLDVRPKEVTVYGTQEVLDHLSSYPVPAVNVDGITESKTVQVPLPLPKGVTRVDSPSVTVVVTVKAGKESIKQEKPPATTPTASEQQVSKSLEIPVYVNGVTDSQTSEIVKPESGRVHFNVIGTKEAIDQVEQSQLSASVDMSNKPPGQYTASVQVNLPSGVSLASDTANLQATVIIRDRASKS</sequence>